<proteinExistence type="predicted"/>
<gene>
    <name evidence="2" type="ORF">GSI_10471</name>
</gene>
<accession>A0A2G8S0R4</accession>
<feature type="compositionally biased region" description="Polar residues" evidence="1">
    <location>
        <begin position="325"/>
        <end position="336"/>
    </location>
</feature>
<evidence type="ECO:0000313" key="3">
    <source>
        <dbReference type="Proteomes" id="UP000230002"/>
    </source>
</evidence>
<dbReference type="EMBL" id="AYKW01000034">
    <property type="protein sequence ID" value="PIL27324.1"/>
    <property type="molecule type" value="Genomic_DNA"/>
</dbReference>
<dbReference type="OrthoDB" id="2765245at2759"/>
<evidence type="ECO:0000256" key="1">
    <source>
        <dbReference type="SAM" id="MobiDB-lite"/>
    </source>
</evidence>
<organism evidence="2 3">
    <name type="scientific">Ganoderma sinense ZZ0214-1</name>
    <dbReference type="NCBI Taxonomy" id="1077348"/>
    <lineage>
        <taxon>Eukaryota</taxon>
        <taxon>Fungi</taxon>
        <taxon>Dikarya</taxon>
        <taxon>Basidiomycota</taxon>
        <taxon>Agaricomycotina</taxon>
        <taxon>Agaricomycetes</taxon>
        <taxon>Polyporales</taxon>
        <taxon>Polyporaceae</taxon>
        <taxon>Ganoderma</taxon>
    </lineage>
</organism>
<name>A0A2G8S0R4_9APHY</name>
<feature type="compositionally biased region" description="Acidic residues" evidence="1">
    <location>
        <begin position="216"/>
        <end position="228"/>
    </location>
</feature>
<feature type="compositionally biased region" description="Acidic residues" evidence="1">
    <location>
        <begin position="161"/>
        <end position="178"/>
    </location>
</feature>
<dbReference type="AlphaFoldDB" id="A0A2G8S0R4"/>
<sequence>MAALASFSPRSPFPLDPLSQPRWDGSFDDTLSANNLAGTDRLLDFSPEVSDSTEVSLCGCVGGCRLFHDIDVPWKTEDYLPPTLEGTEPHPYALSGFGGEIGNPEQAVPPTLADHQSNTPRTEADHKAQPDDVDQEVSFDWDEDTPGIVLYPSARKHDEDNSVEVEDGDGREDEDENDDSAKEDTDESDSDSDDDDVIEGEEAIWTPVLSGTTQDDVSEEEDVTEDENIIPTTVSDSRVTLTGDGASPTPQSEWSSHGSEDSVVDKVPSPTLKSRLQPLKRLRSNEESDEDGDDSGDCEEPSHRPKKKTRRALSRDPLVCDRASPFSQSKTLSASDTSRKCKDGGMPARRVSRNPLLSCGFPGCNKILRESDSESLKNARKHYRDHFKNKDGSWVVRTPVTCNWSGCSKKFNLGDVACQRHLERDHFKMLHLCPICTYQSRRLDLVGKHQLRYHSGFDMKNGVYVYLLAPETTYMLDSEDQNFEYPTTS</sequence>
<reference evidence="2 3" key="1">
    <citation type="journal article" date="2015" name="Sci. Rep.">
        <title>Chromosome-level genome map provides insights into diverse defense mechanisms in the medicinal fungus Ganoderma sinense.</title>
        <authorList>
            <person name="Zhu Y."/>
            <person name="Xu J."/>
            <person name="Sun C."/>
            <person name="Zhou S."/>
            <person name="Xu H."/>
            <person name="Nelson D.R."/>
            <person name="Qian J."/>
            <person name="Song J."/>
            <person name="Luo H."/>
            <person name="Xiang L."/>
            <person name="Li Y."/>
            <person name="Xu Z."/>
            <person name="Ji A."/>
            <person name="Wang L."/>
            <person name="Lu S."/>
            <person name="Hayward A."/>
            <person name="Sun W."/>
            <person name="Li X."/>
            <person name="Schwartz D.C."/>
            <person name="Wang Y."/>
            <person name="Chen S."/>
        </authorList>
    </citation>
    <scope>NUCLEOTIDE SEQUENCE [LARGE SCALE GENOMIC DNA]</scope>
    <source>
        <strain evidence="2 3">ZZ0214-1</strain>
    </source>
</reference>
<dbReference type="Proteomes" id="UP000230002">
    <property type="component" value="Unassembled WGS sequence"/>
</dbReference>
<feature type="compositionally biased region" description="Acidic residues" evidence="1">
    <location>
        <begin position="131"/>
        <end position="145"/>
    </location>
</feature>
<keyword evidence="3" id="KW-1185">Reference proteome</keyword>
<dbReference type="STRING" id="1077348.A0A2G8S0R4"/>
<evidence type="ECO:0000313" key="2">
    <source>
        <dbReference type="EMBL" id="PIL27324.1"/>
    </source>
</evidence>
<feature type="compositionally biased region" description="Polar residues" evidence="1">
    <location>
        <begin position="248"/>
        <end position="257"/>
    </location>
</feature>
<feature type="region of interest" description="Disordered" evidence="1">
    <location>
        <begin position="1"/>
        <end position="21"/>
    </location>
</feature>
<feature type="region of interest" description="Disordered" evidence="1">
    <location>
        <begin position="90"/>
        <end position="347"/>
    </location>
</feature>
<comment type="caution">
    <text evidence="2">The sequence shown here is derived from an EMBL/GenBank/DDBJ whole genome shotgun (WGS) entry which is preliminary data.</text>
</comment>
<feature type="compositionally biased region" description="Polar residues" evidence="1">
    <location>
        <begin position="230"/>
        <end position="240"/>
    </location>
</feature>
<feature type="compositionally biased region" description="Acidic residues" evidence="1">
    <location>
        <begin position="287"/>
        <end position="299"/>
    </location>
</feature>
<protein>
    <submittedName>
        <fullName evidence="2">Uncharacterized protein</fullName>
    </submittedName>
</protein>
<feature type="compositionally biased region" description="Acidic residues" evidence="1">
    <location>
        <begin position="184"/>
        <end position="202"/>
    </location>
</feature>